<evidence type="ECO:0000313" key="3">
    <source>
        <dbReference type="Proteomes" id="UP000521943"/>
    </source>
</evidence>
<dbReference type="CDD" id="cd18186">
    <property type="entry name" value="BTB_POZ_ZBTB_KLHL-like"/>
    <property type="match status" value="1"/>
</dbReference>
<dbReference type="EMBL" id="JACGCI010000076">
    <property type="protein sequence ID" value="KAF6747894.1"/>
    <property type="molecule type" value="Genomic_DNA"/>
</dbReference>
<keyword evidence="3" id="KW-1185">Reference proteome</keyword>
<dbReference type="AlphaFoldDB" id="A0A8H6HIX8"/>
<feature type="domain" description="BTB" evidence="1">
    <location>
        <begin position="37"/>
        <end position="104"/>
    </location>
</feature>
<name>A0A8H6HIX8_9AGAR</name>
<dbReference type="Proteomes" id="UP000521943">
    <property type="component" value="Unassembled WGS sequence"/>
</dbReference>
<dbReference type="InterPro" id="IPR000210">
    <property type="entry name" value="BTB/POZ_dom"/>
</dbReference>
<comment type="caution">
    <text evidence="2">The sequence shown here is derived from an EMBL/GenBank/DDBJ whole genome shotgun (WGS) entry which is preliminary data.</text>
</comment>
<dbReference type="Gene3D" id="3.30.710.10">
    <property type="entry name" value="Potassium Channel Kv1.1, Chain A"/>
    <property type="match status" value="1"/>
</dbReference>
<proteinExistence type="predicted"/>
<dbReference type="Pfam" id="PF00651">
    <property type="entry name" value="BTB"/>
    <property type="match status" value="1"/>
</dbReference>
<dbReference type="SMART" id="SM00225">
    <property type="entry name" value="BTB"/>
    <property type="match status" value="1"/>
</dbReference>
<dbReference type="InterPro" id="IPR011333">
    <property type="entry name" value="SKP1/BTB/POZ_sf"/>
</dbReference>
<reference evidence="2 3" key="1">
    <citation type="submission" date="2020-07" db="EMBL/GenBank/DDBJ databases">
        <title>Comparative genomics of pyrophilous fungi reveals a link between fire events and developmental genes.</title>
        <authorList>
            <consortium name="DOE Joint Genome Institute"/>
            <person name="Steindorff A.S."/>
            <person name="Carver A."/>
            <person name="Calhoun S."/>
            <person name="Stillman K."/>
            <person name="Liu H."/>
            <person name="Lipzen A."/>
            <person name="Pangilinan J."/>
            <person name="Labutti K."/>
            <person name="Bruns T.D."/>
            <person name="Grigoriev I.V."/>
        </authorList>
    </citation>
    <scope>NUCLEOTIDE SEQUENCE [LARGE SCALE GENOMIC DNA]</scope>
    <source>
        <strain evidence="2 3">CBS 144469</strain>
    </source>
</reference>
<dbReference type="SUPFAM" id="SSF54695">
    <property type="entry name" value="POZ domain"/>
    <property type="match status" value="1"/>
</dbReference>
<dbReference type="PROSITE" id="PS50097">
    <property type="entry name" value="BTB"/>
    <property type="match status" value="1"/>
</dbReference>
<accession>A0A8H6HIX8</accession>
<evidence type="ECO:0000313" key="2">
    <source>
        <dbReference type="EMBL" id="KAF6747894.1"/>
    </source>
</evidence>
<dbReference type="OrthoDB" id="2746456at2759"/>
<gene>
    <name evidence="2" type="ORF">DFP72DRAFT_1015803</name>
</gene>
<protein>
    <recommendedName>
        <fullName evidence="1">BTB domain-containing protein</fullName>
    </recommendedName>
</protein>
<organism evidence="2 3">
    <name type="scientific">Ephemerocybe angulata</name>
    <dbReference type="NCBI Taxonomy" id="980116"/>
    <lineage>
        <taxon>Eukaryota</taxon>
        <taxon>Fungi</taxon>
        <taxon>Dikarya</taxon>
        <taxon>Basidiomycota</taxon>
        <taxon>Agaricomycotina</taxon>
        <taxon>Agaricomycetes</taxon>
        <taxon>Agaricomycetidae</taxon>
        <taxon>Agaricales</taxon>
        <taxon>Agaricineae</taxon>
        <taxon>Psathyrellaceae</taxon>
        <taxon>Ephemerocybe</taxon>
    </lineage>
</organism>
<evidence type="ECO:0000259" key="1">
    <source>
        <dbReference type="PROSITE" id="PS50097"/>
    </source>
</evidence>
<sequence length="330" mass="37637">MPKRRRVADPEVEEQREDLQMDAPSTITRSDIWFRDGNMILQTEGTQFKVHQGFLEKHSSVFADMFSFPQPEGDGESNSVEGCHVVQIYDAPEDIELLLLALYDQHHHTQGRIPFKTISAMIRMGKKYGIQHLRDEGAQLLANEFPKTLEEFGKTSLETWTYIVPEVGLLPKVVALAHQCDIPTILPAVYFRSLRNMDTLLYGDLLSDGTGRSETLPDRVLRACLAGNEQIIAGLGSTFSWLDEAYMCMLQCFDIGRDVKVALWTGRPKAYRALCTWKQLASEFGELNKLCSECLISSQKQLDSERKETWEKLPSYFGLPEWKDMKDFSL</sequence>